<keyword evidence="3" id="KW-1185">Reference proteome</keyword>
<dbReference type="Pfam" id="PF01593">
    <property type="entry name" value="Amino_oxidase"/>
    <property type="match status" value="1"/>
</dbReference>
<feature type="domain" description="Amine oxidase" evidence="1">
    <location>
        <begin position="27"/>
        <end position="312"/>
    </location>
</feature>
<dbReference type="PANTHER" id="PTHR42923:SF17">
    <property type="entry name" value="AMINE OXIDASE DOMAIN-CONTAINING PROTEIN"/>
    <property type="match status" value="1"/>
</dbReference>
<dbReference type="InterPro" id="IPR050464">
    <property type="entry name" value="Zeta_carotene_desat/Oxidored"/>
</dbReference>
<organism evidence="2 3">
    <name type="scientific">Caulobacter segnis</name>
    <dbReference type="NCBI Taxonomy" id="88688"/>
    <lineage>
        <taxon>Bacteria</taxon>
        <taxon>Pseudomonadati</taxon>
        <taxon>Pseudomonadota</taxon>
        <taxon>Alphaproteobacteria</taxon>
        <taxon>Caulobacterales</taxon>
        <taxon>Caulobacteraceae</taxon>
        <taxon>Caulobacter</taxon>
    </lineage>
</organism>
<dbReference type="InterPro" id="IPR036188">
    <property type="entry name" value="FAD/NAD-bd_sf"/>
</dbReference>
<reference evidence="2 3" key="1">
    <citation type="submission" date="2022-04" db="EMBL/GenBank/DDBJ databases">
        <title>Genome sequence of soybean root-associated Caulobacter segnis RL271.</title>
        <authorList>
            <person name="Longley R."/>
            <person name="Bonito G."/>
            <person name="Trigodet F."/>
            <person name="Crosson S."/>
            <person name="Fiebig A."/>
        </authorList>
    </citation>
    <scope>NUCLEOTIDE SEQUENCE [LARGE SCALE GENOMIC DNA]</scope>
    <source>
        <strain evidence="2 3">RL271</strain>
    </source>
</reference>
<name>A0ABY4ZYX6_9CAUL</name>
<gene>
    <name evidence="2" type="ORF">MZV50_10930</name>
</gene>
<sequence>MQAAPYPFTPSPSQAAPSRIAVIGAGVSGLSCAWLLSQRHDVTLYEAADQLGGHAHTVEVPSPGGPISVDMGFIVYNEVNYPNLTALFRHLGTPTKPADMSLAISLDDGDLEYGSRSLASLFAQPSALLKPRFWSMLRDLNRFYRTAPGHLATLDPVVSLSEYLRQHAYGAALQQDHLLPMAAAIWSASIEGAGEHPAAAFIRFFENHDLLRFVGRRTWRTVDGGSRRYVDGLAAAFRGRVRVSARIEAVLRGDDGVRIVERDGRETAFDHVVFATHAPTTLGLLTDADARERAILGAFRYTPNQVVLHQDRRLMPRRRLAWASWNHLGRRDDPASGCVSYWMNHLQSLRQTPPLFVTLNPHLEPREDLVHQTRTFEHPHFDATALTAQKDLWTLQGARRAWFCGAYFGAGFHEDGLQAGLAVAEQLGGVRRPWQVAGQNDRIPYAGGPEFEEAA</sequence>
<proteinExistence type="predicted"/>
<evidence type="ECO:0000313" key="3">
    <source>
        <dbReference type="Proteomes" id="UP001057520"/>
    </source>
</evidence>
<dbReference type="PANTHER" id="PTHR42923">
    <property type="entry name" value="PROTOPORPHYRINOGEN OXIDASE"/>
    <property type="match status" value="1"/>
</dbReference>
<dbReference type="InterPro" id="IPR002937">
    <property type="entry name" value="Amino_oxidase"/>
</dbReference>
<dbReference type="Gene3D" id="3.50.50.60">
    <property type="entry name" value="FAD/NAD(P)-binding domain"/>
    <property type="match status" value="1"/>
</dbReference>
<dbReference type="Gene3D" id="3.30.70.1990">
    <property type="match status" value="1"/>
</dbReference>
<dbReference type="Gene3D" id="1.10.405.20">
    <property type="match status" value="1"/>
</dbReference>
<accession>A0ABY4ZYX6</accession>
<protein>
    <submittedName>
        <fullName evidence="2">FAD-dependent oxidoreductase</fullName>
    </submittedName>
</protein>
<dbReference type="EMBL" id="CP096040">
    <property type="protein sequence ID" value="USQ98012.1"/>
    <property type="molecule type" value="Genomic_DNA"/>
</dbReference>
<evidence type="ECO:0000259" key="1">
    <source>
        <dbReference type="Pfam" id="PF01593"/>
    </source>
</evidence>
<dbReference type="SUPFAM" id="SSF51905">
    <property type="entry name" value="FAD/NAD(P)-binding domain"/>
    <property type="match status" value="1"/>
</dbReference>
<evidence type="ECO:0000313" key="2">
    <source>
        <dbReference type="EMBL" id="USQ98012.1"/>
    </source>
</evidence>
<dbReference type="Proteomes" id="UP001057520">
    <property type="component" value="Chromosome"/>
</dbReference>